<evidence type="ECO:0000313" key="3">
    <source>
        <dbReference type="EMBL" id="OAD20194.1"/>
    </source>
</evidence>
<dbReference type="InterPro" id="IPR036737">
    <property type="entry name" value="OmpA-like_sf"/>
</dbReference>
<dbReference type="SUPFAM" id="SSF103088">
    <property type="entry name" value="OmpA-like"/>
    <property type="match status" value="1"/>
</dbReference>
<dbReference type="Gene3D" id="3.30.1330.60">
    <property type="entry name" value="OmpA-like domain"/>
    <property type="match status" value="1"/>
</dbReference>
<keyword evidence="4" id="KW-1185">Reference proteome</keyword>
<comment type="caution">
    <text evidence="3">The sequence shown here is derived from an EMBL/GenBank/DDBJ whole genome shotgun (WGS) entry which is preliminary data.</text>
</comment>
<evidence type="ECO:0000313" key="4">
    <source>
        <dbReference type="Proteomes" id="UP000076962"/>
    </source>
</evidence>
<reference evidence="3 4" key="1">
    <citation type="submission" date="2016-05" db="EMBL/GenBank/DDBJ databases">
        <title>Single-cell genome of chain-forming Candidatus Thiomargarita nelsonii and comparison to other large sulfur-oxidizing bacteria.</title>
        <authorList>
            <person name="Winkel M."/>
            <person name="Salman V."/>
            <person name="Woyke T."/>
            <person name="Schulz-Vogt H."/>
            <person name="Richter M."/>
            <person name="Flood B."/>
            <person name="Bailey J."/>
            <person name="Amann R."/>
            <person name="Mussmann M."/>
        </authorList>
    </citation>
    <scope>NUCLEOTIDE SEQUENCE [LARGE SCALE GENOMIC DNA]</scope>
    <source>
        <strain evidence="3 4">THI036</strain>
    </source>
</reference>
<feature type="domain" description="OmpA-like" evidence="2">
    <location>
        <begin position="1"/>
        <end position="42"/>
    </location>
</feature>
<feature type="non-terminal residue" evidence="3">
    <location>
        <position position="1"/>
    </location>
</feature>
<dbReference type="Proteomes" id="UP000076962">
    <property type="component" value="Unassembled WGS sequence"/>
</dbReference>
<gene>
    <name evidence="3" type="ORF">THIOM_004129</name>
</gene>
<dbReference type="InterPro" id="IPR006665">
    <property type="entry name" value="OmpA-like"/>
</dbReference>
<accession>A0A176RWT5</accession>
<evidence type="ECO:0000256" key="1">
    <source>
        <dbReference type="PROSITE-ProRule" id="PRU00473"/>
    </source>
</evidence>
<sequence>RGVSKTRIKIYGHGNEDPIAQGKSPEALAINRRIEIEVGPVGHSLKAGHPL</sequence>
<dbReference type="EMBL" id="LUTY01002522">
    <property type="protein sequence ID" value="OAD20194.1"/>
    <property type="molecule type" value="Genomic_DNA"/>
</dbReference>
<keyword evidence="1" id="KW-0472">Membrane</keyword>
<dbReference type="AlphaFoldDB" id="A0A176RWT5"/>
<protein>
    <recommendedName>
        <fullName evidence="2">OmpA-like domain-containing protein</fullName>
    </recommendedName>
</protein>
<dbReference type="PROSITE" id="PS51123">
    <property type="entry name" value="OMPA_2"/>
    <property type="match status" value="1"/>
</dbReference>
<evidence type="ECO:0000259" key="2">
    <source>
        <dbReference type="PROSITE" id="PS51123"/>
    </source>
</evidence>
<name>A0A176RWT5_9GAMM</name>
<proteinExistence type="predicted"/>
<organism evidence="3 4">
    <name type="scientific">Candidatus Thiomargarita nelsonii</name>
    <dbReference type="NCBI Taxonomy" id="1003181"/>
    <lineage>
        <taxon>Bacteria</taxon>
        <taxon>Pseudomonadati</taxon>
        <taxon>Pseudomonadota</taxon>
        <taxon>Gammaproteobacteria</taxon>
        <taxon>Thiotrichales</taxon>
        <taxon>Thiotrichaceae</taxon>
        <taxon>Thiomargarita</taxon>
    </lineage>
</organism>
<dbReference type="GO" id="GO:0016020">
    <property type="term" value="C:membrane"/>
    <property type="evidence" value="ECO:0007669"/>
    <property type="project" value="UniProtKB-UniRule"/>
</dbReference>